<feature type="region of interest" description="Disordered" evidence="1">
    <location>
        <begin position="238"/>
        <end position="266"/>
    </location>
</feature>
<dbReference type="EMBL" id="JAHMHQ010000004">
    <property type="protein sequence ID" value="KAK1640427.1"/>
    <property type="molecule type" value="Genomic_DNA"/>
</dbReference>
<reference evidence="2" key="1">
    <citation type="submission" date="2021-06" db="EMBL/GenBank/DDBJ databases">
        <title>Comparative genomics, transcriptomics and evolutionary studies reveal genomic signatures of adaptation to plant cell wall in hemibiotrophic fungi.</title>
        <authorList>
            <consortium name="DOE Joint Genome Institute"/>
            <person name="Baroncelli R."/>
            <person name="Diaz J.F."/>
            <person name="Benocci T."/>
            <person name="Peng M."/>
            <person name="Battaglia E."/>
            <person name="Haridas S."/>
            <person name="Andreopoulos W."/>
            <person name="Labutti K."/>
            <person name="Pangilinan J."/>
            <person name="Floch G.L."/>
            <person name="Makela M.R."/>
            <person name="Henrissat B."/>
            <person name="Grigoriev I.V."/>
            <person name="Crouch J.A."/>
            <person name="De Vries R.P."/>
            <person name="Sukno S.A."/>
            <person name="Thon M.R."/>
        </authorList>
    </citation>
    <scope>NUCLEOTIDE SEQUENCE</scope>
    <source>
        <strain evidence="2">CBS 102054</strain>
    </source>
</reference>
<dbReference type="GeneID" id="85476964"/>
<evidence type="ECO:0000256" key="1">
    <source>
        <dbReference type="SAM" id="MobiDB-lite"/>
    </source>
</evidence>
<keyword evidence="3" id="KW-1185">Reference proteome</keyword>
<accession>A0AAJ0A1K1</accession>
<gene>
    <name evidence="2" type="ORF">BDP81DRAFT_446740</name>
</gene>
<organism evidence="2 3">
    <name type="scientific">Colletotrichum phormii</name>
    <dbReference type="NCBI Taxonomy" id="359342"/>
    <lineage>
        <taxon>Eukaryota</taxon>
        <taxon>Fungi</taxon>
        <taxon>Dikarya</taxon>
        <taxon>Ascomycota</taxon>
        <taxon>Pezizomycotina</taxon>
        <taxon>Sordariomycetes</taxon>
        <taxon>Hypocreomycetidae</taxon>
        <taxon>Glomerellales</taxon>
        <taxon>Glomerellaceae</taxon>
        <taxon>Colletotrichum</taxon>
        <taxon>Colletotrichum acutatum species complex</taxon>
    </lineage>
</organism>
<protein>
    <submittedName>
        <fullName evidence="2">Uncharacterized protein</fullName>
    </submittedName>
</protein>
<dbReference type="AlphaFoldDB" id="A0AAJ0A1K1"/>
<evidence type="ECO:0000313" key="2">
    <source>
        <dbReference type="EMBL" id="KAK1640427.1"/>
    </source>
</evidence>
<comment type="caution">
    <text evidence="2">The sequence shown here is derived from an EMBL/GenBank/DDBJ whole genome shotgun (WGS) entry which is preliminary data.</text>
</comment>
<dbReference type="Proteomes" id="UP001243989">
    <property type="component" value="Unassembled WGS sequence"/>
</dbReference>
<dbReference type="RefSeq" id="XP_060449034.1">
    <property type="nucleotide sequence ID" value="XM_060592102.1"/>
</dbReference>
<name>A0AAJ0A1K1_9PEZI</name>
<feature type="region of interest" description="Disordered" evidence="1">
    <location>
        <begin position="80"/>
        <end position="100"/>
    </location>
</feature>
<sequence length="266" mass="30102">MPLYIHNCDEAQGPWIVSKRCSLCVPARKDAGKKPGKSAAITHRLRRATDKLKRLKPSPSHAVCSECGDQGRAILTLAEPDWNPEPEQGPDAATNRQRPGDAIGPMNETPADFVFKPRFSEYDPCWEEEPTGVDDWLWASGSGESYNTRFPPPSLAKILFTRFCCPCVVRLAAPKPMTESERLKRDEETWDRIQRARRRSRPWIRRRDWNALQAIEEQQQQQQQRQRVEDEVGVASGLDTIVEEKRPGDTVESIQPGAISESSIAQ</sequence>
<proteinExistence type="predicted"/>
<evidence type="ECO:0000313" key="3">
    <source>
        <dbReference type="Proteomes" id="UP001243989"/>
    </source>
</evidence>